<dbReference type="EMBL" id="CP089391">
    <property type="protein sequence ID" value="WBL82197.1"/>
    <property type="molecule type" value="Genomic_DNA"/>
</dbReference>
<feature type="transmembrane region" description="Helical" evidence="1">
    <location>
        <begin position="97"/>
        <end position="117"/>
    </location>
</feature>
<reference evidence="2" key="1">
    <citation type="submission" date="2021-12" db="EMBL/GenBank/DDBJ databases">
        <title>Bradyrhizobium xenonodulans sp. nov.</title>
        <authorList>
            <person name="Claassens R."/>
            <person name="Venter S.N."/>
            <person name="Beukes C.W."/>
            <person name="Stepkowski T."/>
            <person name="Steenkamp E.T."/>
        </authorList>
    </citation>
    <scope>NUCLEOTIDE SEQUENCE</scope>
    <source>
        <strain evidence="2">14AB</strain>
    </source>
</reference>
<proteinExistence type="predicted"/>
<keyword evidence="1" id="KW-1133">Transmembrane helix</keyword>
<evidence type="ECO:0000313" key="2">
    <source>
        <dbReference type="EMBL" id="WBL82197.1"/>
    </source>
</evidence>
<organism evidence="2 3">
    <name type="scientific">Bradyrhizobium xenonodulans</name>
    <dbReference type="NCBI Taxonomy" id="2736875"/>
    <lineage>
        <taxon>Bacteria</taxon>
        <taxon>Pseudomonadati</taxon>
        <taxon>Pseudomonadota</taxon>
        <taxon>Alphaproteobacteria</taxon>
        <taxon>Hyphomicrobiales</taxon>
        <taxon>Nitrobacteraceae</taxon>
        <taxon>Bradyrhizobium</taxon>
    </lineage>
</organism>
<dbReference type="Proteomes" id="UP001179614">
    <property type="component" value="Chromosome"/>
</dbReference>
<gene>
    <name evidence="2" type="ORF">I3J27_17840</name>
</gene>
<sequence length="137" mass="14977">MNDLSYPAAGPASDASGLLIEKKARNVFDSITAVLHCSRRLQARRILRQYEHLMPSSEQSVPQISSQNSGDRKMLVTSKAAQAKLVARSPARNEMGWLMAVALAFLVIHIVAGTIWMRASANETTTSRSDVISSSYD</sequence>
<name>A0ABY7MXK6_9BRAD</name>
<dbReference type="RefSeq" id="WP_270171867.1">
    <property type="nucleotide sequence ID" value="NZ_CP089391.1"/>
</dbReference>
<keyword evidence="1" id="KW-0472">Membrane</keyword>
<keyword evidence="3" id="KW-1185">Reference proteome</keyword>
<accession>A0ABY7MXK6</accession>
<protein>
    <submittedName>
        <fullName evidence="2">Uncharacterized protein</fullName>
    </submittedName>
</protein>
<evidence type="ECO:0000256" key="1">
    <source>
        <dbReference type="SAM" id="Phobius"/>
    </source>
</evidence>
<keyword evidence="1" id="KW-0812">Transmembrane</keyword>
<evidence type="ECO:0000313" key="3">
    <source>
        <dbReference type="Proteomes" id="UP001179614"/>
    </source>
</evidence>